<keyword evidence="2" id="KW-0812">Transmembrane</keyword>
<proteinExistence type="predicted"/>
<dbReference type="EMBL" id="JACWMT010000003">
    <property type="protein sequence ID" value="MBD1271135.1"/>
    <property type="molecule type" value="Genomic_DNA"/>
</dbReference>
<feature type="domain" description="DUF11" evidence="3">
    <location>
        <begin position="43"/>
        <end position="176"/>
    </location>
</feature>
<feature type="region of interest" description="Disordered" evidence="1">
    <location>
        <begin position="1909"/>
        <end position="1938"/>
    </location>
</feature>
<dbReference type="Proteomes" id="UP000587211">
    <property type="component" value="Unassembled WGS sequence"/>
</dbReference>
<keyword evidence="2" id="KW-0472">Membrane</keyword>
<reference evidence="7 8" key="1">
    <citation type="submission" date="2020-07" db="EMBL/GenBank/DDBJ databases">
        <title>Sequencing the genomes of 1000 actinobacteria strains.</title>
        <authorList>
            <person name="Klenk H.-P."/>
        </authorList>
    </citation>
    <scope>NUCLEOTIDE SEQUENCE [LARGE SCALE GENOMIC DNA]</scope>
    <source>
        <strain evidence="7 8">DSM 19087</strain>
    </source>
</reference>
<dbReference type="NCBIfam" id="TIGR04226">
    <property type="entry name" value="RrgB_K2N_iso_D2"/>
    <property type="match status" value="1"/>
</dbReference>
<dbReference type="NCBIfam" id="TIGR01451">
    <property type="entry name" value="B_ant_repeat"/>
    <property type="match status" value="2"/>
</dbReference>
<reference evidence="6" key="2">
    <citation type="submission" date="2020-09" db="EMBL/GenBank/DDBJ databases">
        <title>Novel species in genus Aeromicrobium.</title>
        <authorList>
            <person name="Zhang G."/>
        </authorList>
    </citation>
    <scope>NUCLEOTIDE SEQUENCE</scope>
    <source>
        <strain evidence="6">SSW1-57</strain>
    </source>
</reference>
<feature type="domain" description="DUF5979" evidence="4">
    <location>
        <begin position="1844"/>
        <end position="1963"/>
    </location>
</feature>
<dbReference type="Proteomes" id="UP000659061">
    <property type="component" value="Unassembled WGS sequence"/>
</dbReference>
<organism evidence="6 9">
    <name type="scientific">Aeromicrobium tamlense</name>
    <dbReference type="NCBI Taxonomy" id="375541"/>
    <lineage>
        <taxon>Bacteria</taxon>
        <taxon>Bacillati</taxon>
        <taxon>Actinomycetota</taxon>
        <taxon>Actinomycetes</taxon>
        <taxon>Propionibacteriales</taxon>
        <taxon>Nocardioidaceae</taxon>
        <taxon>Aeromicrobium</taxon>
    </lineage>
</organism>
<evidence type="ECO:0000313" key="9">
    <source>
        <dbReference type="Proteomes" id="UP000659061"/>
    </source>
</evidence>
<dbReference type="InterPro" id="IPR026466">
    <property type="entry name" value="Fim_isopep_form_D2_dom"/>
</dbReference>
<feature type="region of interest" description="Disordered" evidence="1">
    <location>
        <begin position="2172"/>
        <end position="2194"/>
    </location>
</feature>
<keyword evidence="8" id="KW-1185">Reference proteome</keyword>
<dbReference type="EMBL" id="JACBZN010000001">
    <property type="protein sequence ID" value="NYI38125.1"/>
    <property type="molecule type" value="Genomic_DNA"/>
</dbReference>
<feature type="domain" description="DUF5979" evidence="4">
    <location>
        <begin position="1742"/>
        <end position="1838"/>
    </location>
</feature>
<evidence type="ECO:0000259" key="4">
    <source>
        <dbReference type="Pfam" id="PF19407"/>
    </source>
</evidence>
<dbReference type="InterPro" id="IPR001434">
    <property type="entry name" value="OmcB-like_DUF11"/>
</dbReference>
<dbReference type="Pfam" id="PF19407">
    <property type="entry name" value="DUF5979"/>
    <property type="match status" value="4"/>
</dbReference>
<feature type="compositionally biased region" description="Low complexity" evidence="1">
    <location>
        <begin position="689"/>
        <end position="704"/>
    </location>
</feature>
<keyword evidence="2" id="KW-1133">Transmembrane helix</keyword>
<comment type="caution">
    <text evidence="6">The sequence shown here is derived from an EMBL/GenBank/DDBJ whole genome shotgun (WGS) entry which is preliminary data.</text>
</comment>
<name>A0A8I0FY34_9ACTN</name>
<protein>
    <submittedName>
        <fullName evidence="7">Fimbrial isopeptide formation D2 family protein</fullName>
    </submittedName>
    <submittedName>
        <fullName evidence="6">Isopeptide-forming domain-containing fimbrial protein</fullName>
    </submittedName>
</protein>
<accession>A0A8I0FY34</accession>
<feature type="region of interest" description="Disordered" evidence="1">
    <location>
        <begin position="857"/>
        <end position="876"/>
    </location>
</feature>
<evidence type="ECO:0000259" key="3">
    <source>
        <dbReference type="Pfam" id="PF01345"/>
    </source>
</evidence>
<dbReference type="RefSeq" id="WP_179424564.1">
    <property type="nucleotide sequence ID" value="NZ_BAAAMP010000001.1"/>
</dbReference>
<evidence type="ECO:0000313" key="5">
    <source>
        <dbReference type="EMBL" id="MBD1270733.1"/>
    </source>
</evidence>
<feature type="region of interest" description="Disordered" evidence="1">
    <location>
        <begin position="1283"/>
        <end position="1306"/>
    </location>
</feature>
<dbReference type="InterPro" id="IPR046022">
    <property type="entry name" value="DUF5979"/>
</dbReference>
<dbReference type="EMBL" id="JACWMT010000002">
    <property type="protein sequence ID" value="MBD1270733.1"/>
    <property type="molecule type" value="Genomic_DNA"/>
</dbReference>
<dbReference type="InterPro" id="IPR047589">
    <property type="entry name" value="DUF11_rpt"/>
</dbReference>
<evidence type="ECO:0000313" key="8">
    <source>
        <dbReference type="Proteomes" id="UP000587211"/>
    </source>
</evidence>
<feature type="domain" description="DUF5979" evidence="4">
    <location>
        <begin position="2069"/>
        <end position="2172"/>
    </location>
</feature>
<feature type="transmembrane region" description="Helical" evidence="2">
    <location>
        <begin position="2203"/>
        <end position="2221"/>
    </location>
</feature>
<gene>
    <name evidence="7" type="ORF">BJ975_001500</name>
    <name evidence="5" type="ORF">IDH50_10865</name>
    <name evidence="6" type="ORF">IDH50_12895</name>
</gene>
<evidence type="ECO:0000313" key="6">
    <source>
        <dbReference type="EMBL" id="MBD1271135.1"/>
    </source>
</evidence>
<evidence type="ECO:0000313" key="7">
    <source>
        <dbReference type="EMBL" id="NYI38125.1"/>
    </source>
</evidence>
<feature type="compositionally biased region" description="Polar residues" evidence="1">
    <location>
        <begin position="1925"/>
        <end position="1938"/>
    </location>
</feature>
<sequence>MATSLRGVKVGGRTAMFAVLTMILALGGVAWAPTAVAEDPGELDVTKTVTGWTSGQVVEPGDSFVYSITISCTNIGSGGCTNAVLTDPLPEGIILDADSTVTVQGASGTVQTSGDDVTVTFTEPLTDPPGSQGLPAGATVTVNIPVRVDPDIDPQLDGEDLVNVATADGTNTEPDDGTFVVVPDIPIVVEAGASKAFEPPSGLAVPGTGTTLSLSGGNESNVPVATVQITDPSDPAAAPNPFTYLGLTSSTLDIALPDGAEQVQVDAYVDGAWVEGTPGAPPATLPTGVTPGDVTGLRITFISTDGDDIPPGAEGTASVPLEQRDNIAEAGVGAIDNEVSTVVATDEQTSDPATADAQYTITSSDLDTGATKTFTPDEIAVGGTSTVSLTGTNDSELTLDTMTIAEPGSAGPNPFENGLTFTGWEDPLVWPTGATGASVTYDFADGTSTTLETTEPNTLPDPPDGSQVTGFTVEFTGPIVPGATATLNFGVTAPDTQPLPQFTRPNTIDVDTTAPGGFSGDATATDDLITYQRRLDVDVSKRISPTEIFSIPGQVVTVLLSGTLEEFPASTTDATEIIVQDPADLESDSWYDSFAPTAITETPIPADATLTVQYWDGEEWVDVPGMVDLAGPQIFSGPLPPEVQENAQGIRFVYDSDDGFPPGTTVSPNISYELRPEAAGTDLDVENCAASSASAPDADPASADTAECPDIDLVPPDPGSADFIDKAWDVDLLGERTGREAGFRIDWSTSGASNIDQMVISDQPQPSAATVPDSVFDTFDLVRIDPITPATDPHLTYDRVARVELFSLAAGGWVDAPGDPCPAACDGTFPGYDVPTGSQNDIIAFRLVYEESPTRADRIGGDPTAPQVGSGVAASSGNDREIHAVMRLRDDRRSDPTLPVIASATYNVAEQPGDVRNTARASVIVDDEVYVDQDASDIITISPVPLTVSLTKDWTGGPLSVPAPGVPFPDSWPTARMTLDAENTTPRQIDRLTITDPTGLADPFDSFNLRGFVSITDPADIGADGLTVTLTLEGGGTRILSRSEALLAPESDLTDVVGFELVYTGRITEGAHAVVEADTRLRPTSRADGAPVEPGTTVDNRATTVGEDLIDYPDTPEVSSTASDSADIDLLASGIGLEVQKSFDPASQTEPDRAPVTMTLSGQPSGPSRAVEMVLTDVDASFWNQYDFVGFGDGFAFTAPIDQVRVDVLTGGTFVETSSGVELEGATWTEGEESTSLVLPEGIAAGDVQGLRLTFTRADGQIWENPATPTQLVPLEVQRREHMHTGGDVPSDLAGSEPAPGETVAGQATNTITGDALAADVDANGDPLQAEDDVTAPILYRHANNAVQVTKSPSGAQAPGASIPYELTFTNTGDVPIVDPVITDRLPTDADGPLLVLNPDTDEHYGYALSGPAPDPASGPPMPTDPAAVSVAEGPDLLTFTFPEDTVLEVGQTYTITVDLVFRPGLPGNTTVTNTTGIVGDRAWDGCETSLDPDTGECRTSATVYPTTAGALRGTKTVQAVDSELGVLDTRDAGCDADSEGFYAGGCVPVTKPGGEDVWRMTFTNTGNLPMDQVYALDRLPAVGDTGAIVTLPRESQWRPTPTSLRFAGASLGDVSSIRVFYDADDDICTTDLETLDGCPDGEWTLIDESADPADGWTVQLPADARALKFEMDFFDELLQPTGTVRLDLTTTAPAQSPTVGSDTIAWNTVAQAGRTNDAGTLGLAPRAEGNKVGVALATGPLEITKVVEGPASEYAPSSFELTIECTSVGQPVDLGDQSPVVLEAGEVVRIDGVPWGSECTVSEDVTAAGATAFDTTTVTVAREGEPVALVTATNTYEDASLRLAKDVRDSAVDQDGNPIVYGPFRFRVTCTFLDEPVYAAGYGPTRPMVAVFDSGETWTLSELPAGSECVATETDRGGAEETESSGTTADGTETGSESLDLVLTPDGDDPVVTNEVTFTNVFAVGSLVLTKIVEGDGAATFGAGPFTIHLSCQDVRGDSVWDGDVVLGGDQPLTTTIENMDVGATCTAEETGTGGATRSVVDPAGPFEITSDDPVTVTATNTFDLGSVRIEKRLRGDGVDELDPGLEFTVALACTLDVDGVETKIPISDDGERVLSRADGLSVVFDDLPVGAQCVVSEPDDGGADDTSISPTALTVGGDEVAEVVVTNTFDPAELGPTDDSDPASSGPEAHTGGRVVENSRLLLWGSLVALLVALAAGVARHRRRP</sequence>
<dbReference type="Gene3D" id="2.60.40.740">
    <property type="match status" value="1"/>
</dbReference>
<evidence type="ECO:0000256" key="1">
    <source>
        <dbReference type="SAM" id="MobiDB-lite"/>
    </source>
</evidence>
<feature type="domain" description="DUF5979" evidence="4">
    <location>
        <begin position="1969"/>
        <end position="2065"/>
    </location>
</feature>
<evidence type="ECO:0000256" key="2">
    <source>
        <dbReference type="SAM" id="Phobius"/>
    </source>
</evidence>
<feature type="region of interest" description="Disordered" evidence="1">
    <location>
        <begin position="689"/>
        <end position="709"/>
    </location>
</feature>
<dbReference type="Pfam" id="PF01345">
    <property type="entry name" value="DUF11"/>
    <property type="match status" value="1"/>
</dbReference>